<keyword evidence="2" id="KW-0472">Membrane</keyword>
<sequence>MSGFNIALFAALVAVFCALCAVFDALSRTRRARVDGSGALTGGTAAPERGQHGADGSDSDGGGGGGGD</sequence>
<feature type="compositionally biased region" description="Gly residues" evidence="1">
    <location>
        <begin position="59"/>
        <end position="68"/>
    </location>
</feature>
<dbReference type="EMBL" id="JACCJZ010000013">
    <property type="protein sequence ID" value="NYZ62555.1"/>
    <property type="molecule type" value="Genomic_DNA"/>
</dbReference>
<evidence type="ECO:0000313" key="4">
    <source>
        <dbReference type="Proteomes" id="UP000589896"/>
    </source>
</evidence>
<reference evidence="3 4" key="1">
    <citation type="submission" date="2020-07" db="EMBL/GenBank/DDBJ databases">
        <title>isolation of Luteimonas sp. SJ-16.</title>
        <authorList>
            <person name="Huang X.-X."/>
            <person name="Xu L."/>
            <person name="Sun J.-Q."/>
        </authorList>
    </citation>
    <scope>NUCLEOTIDE SEQUENCE [LARGE SCALE GENOMIC DNA]</scope>
    <source>
        <strain evidence="3 4">SJ-16</strain>
    </source>
</reference>
<feature type="region of interest" description="Disordered" evidence="1">
    <location>
        <begin position="36"/>
        <end position="68"/>
    </location>
</feature>
<accession>A0A7Z0TY52</accession>
<dbReference type="Proteomes" id="UP000589896">
    <property type="component" value="Unassembled WGS sequence"/>
</dbReference>
<evidence type="ECO:0000313" key="3">
    <source>
        <dbReference type="EMBL" id="NYZ62555.1"/>
    </source>
</evidence>
<dbReference type="RefSeq" id="WP_180544761.1">
    <property type="nucleotide sequence ID" value="NZ_JACCJZ010000013.1"/>
</dbReference>
<name>A0A7Z0TY52_9GAMM</name>
<keyword evidence="2" id="KW-1133">Transmembrane helix</keyword>
<gene>
    <name evidence="3" type="ORF">H0E82_07220</name>
</gene>
<evidence type="ECO:0000256" key="2">
    <source>
        <dbReference type="SAM" id="Phobius"/>
    </source>
</evidence>
<organism evidence="3 4">
    <name type="scientific">Luteimonas deserti</name>
    <dbReference type="NCBI Taxonomy" id="2752306"/>
    <lineage>
        <taxon>Bacteria</taxon>
        <taxon>Pseudomonadati</taxon>
        <taxon>Pseudomonadota</taxon>
        <taxon>Gammaproteobacteria</taxon>
        <taxon>Lysobacterales</taxon>
        <taxon>Lysobacteraceae</taxon>
        <taxon>Luteimonas</taxon>
    </lineage>
</organism>
<dbReference type="AlphaFoldDB" id="A0A7Z0TY52"/>
<evidence type="ECO:0000256" key="1">
    <source>
        <dbReference type="SAM" id="MobiDB-lite"/>
    </source>
</evidence>
<comment type="caution">
    <text evidence="3">The sequence shown here is derived from an EMBL/GenBank/DDBJ whole genome shotgun (WGS) entry which is preliminary data.</text>
</comment>
<feature type="transmembrane region" description="Helical" evidence="2">
    <location>
        <begin position="6"/>
        <end position="26"/>
    </location>
</feature>
<proteinExistence type="predicted"/>
<protein>
    <submittedName>
        <fullName evidence="3">Uncharacterized protein</fullName>
    </submittedName>
</protein>
<keyword evidence="4" id="KW-1185">Reference proteome</keyword>
<keyword evidence="2" id="KW-0812">Transmembrane</keyword>